<dbReference type="GO" id="GO:0005840">
    <property type="term" value="C:ribosome"/>
    <property type="evidence" value="ECO:0007669"/>
    <property type="project" value="UniProtKB-KW"/>
</dbReference>
<dbReference type="EMBL" id="AP010872">
    <property type="protein sequence ID" value="BAH83119.1"/>
    <property type="molecule type" value="Genomic_DNA"/>
</dbReference>
<dbReference type="GO" id="GO:0006412">
    <property type="term" value="P:translation"/>
    <property type="evidence" value="ECO:0007669"/>
    <property type="project" value="UniProtKB-UniRule"/>
</dbReference>
<organism evidence="7 8">
    <name type="scientific">Candidatus Ishikawaella capsulata Mpkobe</name>
    <dbReference type="NCBI Taxonomy" id="476281"/>
    <lineage>
        <taxon>Bacteria</taxon>
        <taxon>Pseudomonadati</taxon>
        <taxon>Pseudomonadota</taxon>
        <taxon>Gammaproteobacteria</taxon>
        <taxon>Enterobacterales</taxon>
        <taxon>Enterobacteriaceae</taxon>
        <taxon>Candidatus Ishikawella</taxon>
    </lineage>
</organism>
<accession>C5WCR3</accession>
<dbReference type="InterPro" id="IPR001854">
    <property type="entry name" value="Ribosomal_uL29"/>
</dbReference>
<dbReference type="NCBIfam" id="TIGR00012">
    <property type="entry name" value="L29"/>
    <property type="match status" value="1"/>
</dbReference>
<dbReference type="HOGENOM" id="CLU_158491_1_2_6"/>
<evidence type="ECO:0000256" key="3">
    <source>
        <dbReference type="ARBA" id="ARBA00023274"/>
    </source>
</evidence>
<name>C5WCR3_9ENTR</name>
<dbReference type="Gene3D" id="1.10.287.310">
    <property type="match status" value="1"/>
</dbReference>
<evidence type="ECO:0000256" key="2">
    <source>
        <dbReference type="ARBA" id="ARBA00022980"/>
    </source>
</evidence>
<dbReference type="AlphaFoldDB" id="C5WCR3"/>
<dbReference type="SUPFAM" id="SSF46561">
    <property type="entry name" value="Ribosomal protein L29 (L29p)"/>
    <property type="match status" value="1"/>
</dbReference>
<dbReference type="Pfam" id="PF00831">
    <property type="entry name" value="Ribosomal_L29"/>
    <property type="match status" value="1"/>
</dbReference>
<evidence type="ECO:0000256" key="5">
    <source>
        <dbReference type="HAMAP-Rule" id="MF_00374"/>
    </source>
</evidence>
<protein>
    <recommendedName>
        <fullName evidence="4 5">Large ribosomal subunit protein uL29</fullName>
    </recommendedName>
</protein>
<sequence>MKINELRKKNVKDLRKEAIDLLREQFNLRMQSVSTKKIPSHKWKQISRHIARIKTLVIKKNRGKSNDGSKQSATRSRNK</sequence>
<dbReference type="GO" id="GO:0003735">
    <property type="term" value="F:structural constituent of ribosome"/>
    <property type="evidence" value="ECO:0007669"/>
    <property type="project" value="InterPro"/>
</dbReference>
<proteinExistence type="inferred from homology"/>
<evidence type="ECO:0000313" key="7">
    <source>
        <dbReference type="EMBL" id="BAH83119.1"/>
    </source>
</evidence>
<evidence type="ECO:0000313" key="8">
    <source>
        <dbReference type="Proteomes" id="UP000061704"/>
    </source>
</evidence>
<feature type="compositionally biased region" description="Polar residues" evidence="6">
    <location>
        <begin position="66"/>
        <end position="79"/>
    </location>
</feature>
<comment type="similarity">
    <text evidence="1 5">Belongs to the universal ribosomal protein uL29 family.</text>
</comment>
<dbReference type="HAMAP" id="MF_00374">
    <property type="entry name" value="Ribosomal_uL29"/>
    <property type="match status" value="1"/>
</dbReference>
<dbReference type="OrthoDB" id="9815192at2"/>
<evidence type="ECO:0000256" key="1">
    <source>
        <dbReference type="ARBA" id="ARBA00009254"/>
    </source>
</evidence>
<gene>
    <name evidence="5 7" type="primary">rpmC</name>
    <name evidence="7" type="ORF">ICMP_260</name>
</gene>
<feature type="region of interest" description="Disordered" evidence="6">
    <location>
        <begin position="58"/>
        <end position="79"/>
    </location>
</feature>
<keyword evidence="2 5" id="KW-0689">Ribosomal protein</keyword>
<keyword evidence="3 5" id="KW-0687">Ribonucleoprotein</keyword>
<dbReference type="Proteomes" id="UP000061704">
    <property type="component" value="Chromosome"/>
</dbReference>
<dbReference type="GO" id="GO:1990904">
    <property type="term" value="C:ribonucleoprotein complex"/>
    <property type="evidence" value="ECO:0007669"/>
    <property type="project" value="UniProtKB-KW"/>
</dbReference>
<dbReference type="STRING" id="476281.ICMP_260"/>
<dbReference type="KEGG" id="icp:ICMP_260"/>
<evidence type="ECO:0000256" key="6">
    <source>
        <dbReference type="SAM" id="MobiDB-lite"/>
    </source>
</evidence>
<evidence type="ECO:0000256" key="4">
    <source>
        <dbReference type="ARBA" id="ARBA00035204"/>
    </source>
</evidence>
<keyword evidence="8" id="KW-1185">Reference proteome</keyword>
<reference evidence="7 8" key="1">
    <citation type="journal article" date="2011" name="Genome Biol. Evol.">
        <title>Reductive evolution of bacterial genome in insect gut environment.</title>
        <authorList>
            <person name="Nikoh N."/>
            <person name="Hosokawa T."/>
            <person name="Ohshima K."/>
            <person name="Hattori M."/>
            <person name="Fukatsu T."/>
        </authorList>
    </citation>
    <scope>NUCLEOTIDE SEQUENCE [LARGE SCALE GENOMIC DNA]</scope>
    <source>
        <strain evidence="7 8">Mpkobe</strain>
    </source>
</reference>
<dbReference type="InterPro" id="IPR036049">
    <property type="entry name" value="Ribosomal_uL29_sf"/>
</dbReference>